<dbReference type="PROSITE" id="PS00018">
    <property type="entry name" value="EF_HAND_1"/>
    <property type="match status" value="1"/>
</dbReference>
<feature type="transmembrane region" description="Helical" evidence="7">
    <location>
        <begin position="428"/>
        <end position="447"/>
    </location>
</feature>
<comment type="caution">
    <text evidence="9">The sequence shown here is derived from an EMBL/GenBank/DDBJ whole genome shotgun (WGS) entry which is preliminary data.</text>
</comment>
<keyword evidence="10" id="KW-1185">Reference proteome</keyword>
<keyword evidence="3" id="KW-0106">Calcium</keyword>
<dbReference type="SUPFAM" id="SSF47473">
    <property type="entry name" value="EF-hand"/>
    <property type="match status" value="1"/>
</dbReference>
<feature type="compositionally biased region" description="Low complexity" evidence="6">
    <location>
        <begin position="52"/>
        <end position="62"/>
    </location>
</feature>
<dbReference type="Pfam" id="PF00520">
    <property type="entry name" value="Ion_trans"/>
    <property type="match status" value="1"/>
</dbReference>
<organism evidence="9 10">
    <name type="scientific">Prorocentrum cordatum</name>
    <dbReference type="NCBI Taxonomy" id="2364126"/>
    <lineage>
        <taxon>Eukaryota</taxon>
        <taxon>Sar</taxon>
        <taxon>Alveolata</taxon>
        <taxon>Dinophyceae</taxon>
        <taxon>Prorocentrales</taxon>
        <taxon>Prorocentraceae</taxon>
        <taxon>Prorocentrum</taxon>
    </lineage>
</organism>
<accession>A0ABN9PFY4</accession>
<feature type="region of interest" description="Disordered" evidence="6">
    <location>
        <begin position="1"/>
        <end position="63"/>
    </location>
</feature>
<sequence>MPCAAPPAPSGAPARLEADGGAPGAGLTFLGQSGAPIPAAVRCPDLRRPDSSRSPAARGPPLELQPALRQLSAELGELLRGQQAELLAHLDRFALRCRAEGEVPHGQGEAPGAGPGWAAAAVEGPHPFDVPLDPSGDNPDGFGCLNNGCRSTLSRMSVAAQSKTSAQSRSTVRKFSEKAATLTMDQMPEGRRSQNSEISMDEVIIRKSTAPGRMIDNGLRSKVPPWLRAARSTEGWRPGLLRMTKHWVYEIANAALILTNALLTAWETEYNAHRLDEPSIPTHFVVFMFAFCFIFSGDLAARFIAKGVDMFYERDWKWNVLDFFVVLGSCMEVFAYLTSSMEDSWLSNASVVRVVRLVRVARIVRALRSFVYFRDVRITVAMLCDAMIPLATFSCIMGAVFMVFGIFFTAGATTYMRLNGEDEALSHYYGGLFKSMATLYMSISGGINWESAATPLSKLSRFYSVVFYGYLTFSIFAMLNVVSAIFIDNTMQRSKNDRDFVVQTEMEGKRDFLNSMDAVFDELDHDRSGTIRLQELQSHIMDPQVNAYFRAIDLNVFKVTRLFELMDKDGSGDIDKKEFTQGCARLRGEAKELDVAILQLQMKQIAAVSTSIRDLVVQLGAHLDDKFDPQCASLDVSGQDSP</sequence>
<feature type="transmembrane region" description="Helical" evidence="7">
    <location>
        <begin position="316"/>
        <end position="337"/>
    </location>
</feature>
<dbReference type="PROSITE" id="PS50222">
    <property type="entry name" value="EF_HAND_2"/>
    <property type="match status" value="2"/>
</dbReference>
<gene>
    <name evidence="9" type="ORF">PCOR1329_LOCUS1595</name>
</gene>
<reference evidence="9" key="1">
    <citation type="submission" date="2023-10" db="EMBL/GenBank/DDBJ databases">
        <authorList>
            <person name="Chen Y."/>
            <person name="Shah S."/>
            <person name="Dougan E. K."/>
            <person name="Thang M."/>
            <person name="Chan C."/>
        </authorList>
    </citation>
    <scope>NUCLEOTIDE SEQUENCE [LARGE SCALE GENOMIC DNA]</scope>
</reference>
<dbReference type="InterPro" id="IPR002048">
    <property type="entry name" value="EF_hand_dom"/>
</dbReference>
<keyword evidence="4 7" id="KW-1133">Transmembrane helix</keyword>
<feature type="compositionally biased region" description="Pro residues" evidence="6">
    <location>
        <begin position="1"/>
        <end position="10"/>
    </location>
</feature>
<dbReference type="EMBL" id="CAUYUJ010000389">
    <property type="protein sequence ID" value="CAK0790270.1"/>
    <property type="molecule type" value="Genomic_DNA"/>
</dbReference>
<dbReference type="InterPro" id="IPR018247">
    <property type="entry name" value="EF_Hand_1_Ca_BS"/>
</dbReference>
<dbReference type="InterPro" id="IPR027359">
    <property type="entry name" value="Volt_channel_dom_sf"/>
</dbReference>
<evidence type="ECO:0000313" key="10">
    <source>
        <dbReference type="Proteomes" id="UP001189429"/>
    </source>
</evidence>
<evidence type="ECO:0000256" key="4">
    <source>
        <dbReference type="ARBA" id="ARBA00022989"/>
    </source>
</evidence>
<dbReference type="Gene3D" id="1.20.120.350">
    <property type="entry name" value="Voltage-gated potassium channels. Chain C"/>
    <property type="match status" value="1"/>
</dbReference>
<dbReference type="PANTHER" id="PTHR10037">
    <property type="entry name" value="VOLTAGE-GATED CATION CHANNEL CALCIUM AND SODIUM"/>
    <property type="match status" value="1"/>
</dbReference>
<dbReference type="InterPro" id="IPR043203">
    <property type="entry name" value="VGCC_Ca_Na"/>
</dbReference>
<dbReference type="Gene3D" id="1.10.238.10">
    <property type="entry name" value="EF-hand"/>
    <property type="match status" value="1"/>
</dbReference>
<evidence type="ECO:0000256" key="1">
    <source>
        <dbReference type="ARBA" id="ARBA00004141"/>
    </source>
</evidence>
<feature type="transmembrane region" description="Helical" evidence="7">
    <location>
        <begin position="390"/>
        <end position="416"/>
    </location>
</feature>
<name>A0ABN9PFY4_9DINO</name>
<evidence type="ECO:0000256" key="3">
    <source>
        <dbReference type="ARBA" id="ARBA00022837"/>
    </source>
</evidence>
<dbReference type="InterPro" id="IPR005821">
    <property type="entry name" value="Ion_trans_dom"/>
</dbReference>
<dbReference type="SMART" id="SM00054">
    <property type="entry name" value="EFh"/>
    <property type="match status" value="2"/>
</dbReference>
<feature type="domain" description="EF-hand" evidence="8">
    <location>
        <begin position="554"/>
        <end position="589"/>
    </location>
</feature>
<proteinExistence type="predicted"/>
<evidence type="ECO:0000259" key="8">
    <source>
        <dbReference type="PROSITE" id="PS50222"/>
    </source>
</evidence>
<protein>
    <recommendedName>
        <fullName evidence="8">EF-hand domain-containing protein</fullName>
    </recommendedName>
</protein>
<dbReference type="Pfam" id="PF13202">
    <property type="entry name" value="EF-hand_5"/>
    <property type="match status" value="2"/>
</dbReference>
<dbReference type="PANTHER" id="PTHR10037:SF62">
    <property type="entry name" value="SODIUM CHANNEL PROTEIN 60E"/>
    <property type="match status" value="1"/>
</dbReference>
<evidence type="ECO:0000256" key="5">
    <source>
        <dbReference type="ARBA" id="ARBA00023136"/>
    </source>
</evidence>
<dbReference type="CDD" id="cd00051">
    <property type="entry name" value="EFh"/>
    <property type="match status" value="1"/>
</dbReference>
<feature type="transmembrane region" description="Helical" evidence="7">
    <location>
        <begin position="467"/>
        <end position="487"/>
    </location>
</feature>
<dbReference type="Gene3D" id="1.10.287.70">
    <property type="match status" value="1"/>
</dbReference>
<feature type="domain" description="EF-hand" evidence="8">
    <location>
        <begin position="511"/>
        <end position="546"/>
    </location>
</feature>
<evidence type="ECO:0000256" key="7">
    <source>
        <dbReference type="SAM" id="Phobius"/>
    </source>
</evidence>
<keyword evidence="2 7" id="KW-0812">Transmembrane</keyword>
<evidence type="ECO:0000256" key="6">
    <source>
        <dbReference type="SAM" id="MobiDB-lite"/>
    </source>
</evidence>
<evidence type="ECO:0000256" key="2">
    <source>
        <dbReference type="ARBA" id="ARBA00022692"/>
    </source>
</evidence>
<dbReference type="Proteomes" id="UP001189429">
    <property type="component" value="Unassembled WGS sequence"/>
</dbReference>
<feature type="transmembrane region" description="Helical" evidence="7">
    <location>
        <begin position="286"/>
        <end position="304"/>
    </location>
</feature>
<keyword evidence="5 7" id="KW-0472">Membrane</keyword>
<comment type="subcellular location">
    <subcellularLocation>
        <location evidence="1">Membrane</location>
        <topology evidence="1">Multi-pass membrane protein</topology>
    </subcellularLocation>
</comment>
<dbReference type="SUPFAM" id="SSF81324">
    <property type="entry name" value="Voltage-gated potassium channels"/>
    <property type="match status" value="1"/>
</dbReference>
<evidence type="ECO:0000313" key="9">
    <source>
        <dbReference type="EMBL" id="CAK0790270.1"/>
    </source>
</evidence>
<dbReference type="InterPro" id="IPR011992">
    <property type="entry name" value="EF-hand-dom_pair"/>
</dbReference>